<dbReference type="Proteomes" id="UP000310760">
    <property type="component" value="Unassembled WGS sequence"/>
</dbReference>
<accession>A0A4S2FR53</accession>
<reference evidence="1 2" key="1">
    <citation type="submission" date="2019-04" db="EMBL/GenBank/DDBJ databases">
        <title>Microbes associate with the intestines of laboratory mice.</title>
        <authorList>
            <person name="Navarre W."/>
            <person name="Wong E."/>
            <person name="Huang K."/>
            <person name="Tropini C."/>
            <person name="Ng K."/>
            <person name="Yu B."/>
        </authorList>
    </citation>
    <scope>NUCLEOTIDE SEQUENCE [LARGE SCALE GENOMIC DNA]</scope>
    <source>
        <strain evidence="1 2">NM22_B1</strain>
    </source>
</reference>
<gene>
    <name evidence="1" type="ORF">E5339_05895</name>
</gene>
<evidence type="ECO:0000313" key="1">
    <source>
        <dbReference type="EMBL" id="TGY71643.1"/>
    </source>
</evidence>
<protein>
    <submittedName>
        <fullName evidence="1">Uncharacterized protein</fullName>
    </submittedName>
</protein>
<sequence length="75" mass="8997">MEITPKAMEIAYIRVKRFDLKKEKAYAIGWGMIRDRHYRRIRMPVSSWIRISYFNRANASLIRHMAFTIFSSEVA</sequence>
<proteinExistence type="predicted"/>
<evidence type="ECO:0000313" key="2">
    <source>
        <dbReference type="Proteomes" id="UP000310760"/>
    </source>
</evidence>
<organism evidence="1 2">
    <name type="scientific">Phocaeicola sartorii</name>
    <dbReference type="NCBI Taxonomy" id="671267"/>
    <lineage>
        <taxon>Bacteria</taxon>
        <taxon>Pseudomonadati</taxon>
        <taxon>Bacteroidota</taxon>
        <taxon>Bacteroidia</taxon>
        <taxon>Bacteroidales</taxon>
        <taxon>Bacteroidaceae</taxon>
        <taxon>Phocaeicola</taxon>
    </lineage>
</organism>
<dbReference type="AlphaFoldDB" id="A0A4S2FR53"/>
<dbReference type="EMBL" id="SRYJ01000010">
    <property type="protein sequence ID" value="TGY71643.1"/>
    <property type="molecule type" value="Genomic_DNA"/>
</dbReference>
<comment type="caution">
    <text evidence="1">The sequence shown here is derived from an EMBL/GenBank/DDBJ whole genome shotgun (WGS) entry which is preliminary data.</text>
</comment>
<name>A0A4S2FR53_9BACT</name>